<keyword evidence="4 7" id="KW-1133">Transmembrane helix</keyword>
<dbReference type="InterPro" id="IPR000109">
    <property type="entry name" value="POT_fam"/>
</dbReference>
<accession>A0A7J7C678</accession>
<feature type="region of interest" description="Disordered" evidence="6">
    <location>
        <begin position="264"/>
        <end position="301"/>
    </location>
</feature>
<keyword evidence="9" id="KW-1185">Reference proteome</keyword>
<feature type="transmembrane region" description="Helical" evidence="7">
    <location>
        <begin position="198"/>
        <end position="217"/>
    </location>
</feature>
<comment type="subcellular location">
    <subcellularLocation>
        <location evidence="1">Membrane</location>
        <topology evidence="1">Multi-pass membrane protein</topology>
    </subcellularLocation>
</comment>
<evidence type="ECO:0000256" key="6">
    <source>
        <dbReference type="SAM" id="MobiDB-lite"/>
    </source>
</evidence>
<dbReference type="EMBL" id="JAAARO010000021">
    <property type="protein sequence ID" value="KAF5729628.1"/>
    <property type="molecule type" value="Genomic_DNA"/>
</dbReference>
<dbReference type="Pfam" id="PF00854">
    <property type="entry name" value="PTR2"/>
    <property type="match status" value="1"/>
</dbReference>
<feature type="compositionally biased region" description="Polar residues" evidence="6">
    <location>
        <begin position="265"/>
        <end position="277"/>
    </location>
</feature>
<evidence type="ECO:0000256" key="3">
    <source>
        <dbReference type="ARBA" id="ARBA00022692"/>
    </source>
</evidence>
<gene>
    <name evidence="8" type="ORF">HS088_TW21G01795</name>
</gene>
<comment type="similarity">
    <text evidence="2">Belongs to the major facilitator superfamily. Proton-dependent oligopeptide transporter (POT/PTR) (TC 2.A.17) family.</text>
</comment>
<keyword evidence="5 7" id="KW-0472">Membrane</keyword>
<dbReference type="Proteomes" id="UP000593562">
    <property type="component" value="Unassembled WGS sequence"/>
</dbReference>
<evidence type="ECO:0000256" key="2">
    <source>
        <dbReference type="ARBA" id="ARBA00005982"/>
    </source>
</evidence>
<evidence type="ECO:0000256" key="5">
    <source>
        <dbReference type="ARBA" id="ARBA00023136"/>
    </source>
</evidence>
<dbReference type="SUPFAM" id="SSF103473">
    <property type="entry name" value="MFS general substrate transporter"/>
    <property type="match status" value="1"/>
</dbReference>
<organism evidence="8 9">
    <name type="scientific">Tripterygium wilfordii</name>
    <name type="common">Thunder God vine</name>
    <dbReference type="NCBI Taxonomy" id="458696"/>
    <lineage>
        <taxon>Eukaryota</taxon>
        <taxon>Viridiplantae</taxon>
        <taxon>Streptophyta</taxon>
        <taxon>Embryophyta</taxon>
        <taxon>Tracheophyta</taxon>
        <taxon>Spermatophyta</taxon>
        <taxon>Magnoliopsida</taxon>
        <taxon>eudicotyledons</taxon>
        <taxon>Gunneridae</taxon>
        <taxon>Pentapetalae</taxon>
        <taxon>rosids</taxon>
        <taxon>fabids</taxon>
        <taxon>Celastrales</taxon>
        <taxon>Celastraceae</taxon>
        <taxon>Tripterygium</taxon>
    </lineage>
</organism>
<comment type="caution">
    <text evidence="8">The sequence shown here is derived from an EMBL/GenBank/DDBJ whole genome shotgun (WGS) entry which is preliminary data.</text>
</comment>
<dbReference type="GO" id="GO:0022857">
    <property type="term" value="F:transmembrane transporter activity"/>
    <property type="evidence" value="ECO:0007669"/>
    <property type="project" value="InterPro"/>
</dbReference>
<proteinExistence type="inferred from homology"/>
<sequence>MDQEMEIIKHGNGRAGEEDKWVHDSSVDYKGRVPLRASTGVWKASLFIITIEFSERLSYFGIAPNLISYLTKVLHQDLKIAAKNVNYWTGVTTTTPLIGGFLADAYTGRFTMVLISSLIYLIGLSLLAMSQFIPSLKPCSRGICTRPRKIHQVLFFLALYCISLGTGGHKPCLQSLGADQFDDDHSEERKKKMSYFNWWNFALSCGLLLGVTVVVYVQDNTTWGIAYLILTITMGITILTFYLGKPYYRYRLPQGSPLKPMLQVIENTTSKPKSTQPKSDREDTKPNSCKKYKPTKSMSNG</sequence>
<dbReference type="AlphaFoldDB" id="A0A7J7C678"/>
<evidence type="ECO:0000256" key="7">
    <source>
        <dbReference type="SAM" id="Phobius"/>
    </source>
</evidence>
<dbReference type="InterPro" id="IPR036259">
    <property type="entry name" value="MFS_trans_sf"/>
</dbReference>
<dbReference type="Gene3D" id="1.20.1250.20">
    <property type="entry name" value="MFS general substrate transporter like domains"/>
    <property type="match status" value="1"/>
</dbReference>
<feature type="transmembrane region" description="Helical" evidence="7">
    <location>
        <begin position="109"/>
        <end position="128"/>
    </location>
</feature>
<evidence type="ECO:0000313" key="8">
    <source>
        <dbReference type="EMBL" id="KAF5729628.1"/>
    </source>
</evidence>
<feature type="transmembrane region" description="Helical" evidence="7">
    <location>
        <begin position="223"/>
        <end position="244"/>
    </location>
</feature>
<dbReference type="GO" id="GO:0016020">
    <property type="term" value="C:membrane"/>
    <property type="evidence" value="ECO:0007669"/>
    <property type="project" value="UniProtKB-SubCell"/>
</dbReference>
<dbReference type="PANTHER" id="PTHR11654">
    <property type="entry name" value="OLIGOPEPTIDE TRANSPORTER-RELATED"/>
    <property type="match status" value="1"/>
</dbReference>
<dbReference type="InParanoid" id="A0A7J7C678"/>
<evidence type="ECO:0000313" key="9">
    <source>
        <dbReference type="Proteomes" id="UP000593562"/>
    </source>
</evidence>
<protein>
    <submittedName>
        <fullName evidence="8">Protein NRT1/ PTR FAMILY 5.6-like</fullName>
    </submittedName>
</protein>
<name>A0A7J7C678_TRIWF</name>
<keyword evidence="3 7" id="KW-0812">Transmembrane</keyword>
<reference evidence="8 9" key="1">
    <citation type="journal article" date="2020" name="Nat. Commun.">
        <title>Genome of Tripterygium wilfordii and identification of cytochrome P450 involved in triptolide biosynthesis.</title>
        <authorList>
            <person name="Tu L."/>
            <person name="Su P."/>
            <person name="Zhang Z."/>
            <person name="Gao L."/>
            <person name="Wang J."/>
            <person name="Hu T."/>
            <person name="Zhou J."/>
            <person name="Zhang Y."/>
            <person name="Zhao Y."/>
            <person name="Liu Y."/>
            <person name="Song Y."/>
            <person name="Tong Y."/>
            <person name="Lu Y."/>
            <person name="Yang J."/>
            <person name="Xu C."/>
            <person name="Jia M."/>
            <person name="Peters R.J."/>
            <person name="Huang L."/>
            <person name="Gao W."/>
        </authorList>
    </citation>
    <scope>NUCLEOTIDE SEQUENCE [LARGE SCALE GENOMIC DNA]</scope>
    <source>
        <strain evidence="9">cv. XIE 37</strain>
        <tissue evidence="8">Leaf</tissue>
    </source>
</reference>
<evidence type="ECO:0000256" key="4">
    <source>
        <dbReference type="ARBA" id="ARBA00022989"/>
    </source>
</evidence>
<evidence type="ECO:0000256" key="1">
    <source>
        <dbReference type="ARBA" id="ARBA00004141"/>
    </source>
</evidence>